<organism evidence="1">
    <name type="scientific">Siphoviridae sp. ctGkF2</name>
    <dbReference type="NCBI Taxonomy" id="2827823"/>
    <lineage>
        <taxon>Viruses</taxon>
        <taxon>Duplodnaviria</taxon>
        <taxon>Heunggongvirae</taxon>
        <taxon>Uroviricota</taxon>
        <taxon>Caudoviricetes</taxon>
    </lineage>
</organism>
<accession>A0A8S5TKY8</accession>
<name>A0A8S5TKY8_9CAUD</name>
<reference evidence="1" key="1">
    <citation type="journal article" date="2021" name="Proc. Natl. Acad. Sci. U.S.A.">
        <title>A Catalog of Tens of Thousands of Viruses from Human Metagenomes Reveals Hidden Associations with Chronic Diseases.</title>
        <authorList>
            <person name="Tisza M.J."/>
            <person name="Buck C.B."/>
        </authorList>
    </citation>
    <scope>NUCLEOTIDE SEQUENCE</scope>
    <source>
        <strain evidence="1">CtGkF2</strain>
    </source>
</reference>
<dbReference type="EMBL" id="BK032847">
    <property type="protein sequence ID" value="DAF63988.1"/>
    <property type="molecule type" value="Genomic_DNA"/>
</dbReference>
<proteinExistence type="predicted"/>
<sequence length="57" mass="6364">MFRAQNCFADETFSPSKQTELSVDRSVQKSCSKVVSHAQLLPNRNYPKHTLATPTPA</sequence>
<protein>
    <submittedName>
        <fullName evidence="1">Uncharacterized protein</fullName>
    </submittedName>
</protein>
<evidence type="ECO:0000313" key="1">
    <source>
        <dbReference type="EMBL" id="DAF63988.1"/>
    </source>
</evidence>